<dbReference type="AlphaFoldDB" id="A0A8I0MWJ4"/>
<dbReference type="EMBL" id="AQHF01000026">
    <property type="protein sequence ID" value="MBE0347227.1"/>
    <property type="molecule type" value="Genomic_DNA"/>
</dbReference>
<dbReference type="Proteomes" id="UP000660708">
    <property type="component" value="Unassembled WGS sequence"/>
</dbReference>
<name>A0A8I0MWJ4_9GAMM</name>
<sequence length="39" mass="4132">MGIHLPCALLKSSPSKPAPTKDNLCGNTLTLRAIKKLAE</sequence>
<accession>A0A8I0MWJ4</accession>
<keyword evidence="2" id="KW-1185">Reference proteome</keyword>
<gene>
    <name evidence="1" type="ORF">PPEP_a1635</name>
</gene>
<organism evidence="1 2">
    <name type="scientific">Pseudoalteromonas peptidolytica F12-50-A1</name>
    <dbReference type="NCBI Taxonomy" id="1315280"/>
    <lineage>
        <taxon>Bacteria</taxon>
        <taxon>Pseudomonadati</taxon>
        <taxon>Pseudomonadota</taxon>
        <taxon>Gammaproteobacteria</taxon>
        <taxon>Alteromonadales</taxon>
        <taxon>Pseudoalteromonadaceae</taxon>
        <taxon>Pseudoalteromonas</taxon>
    </lineage>
</organism>
<reference evidence="1 2" key="1">
    <citation type="submission" date="2015-06" db="EMBL/GenBank/DDBJ databases">
        <title>Genome sequence of Pseudoalteromonas peptidolytica.</title>
        <authorList>
            <person name="Xie B.-B."/>
            <person name="Rong J.-C."/>
            <person name="Qin Q.-L."/>
            <person name="Zhang Y.-Z."/>
        </authorList>
    </citation>
    <scope>NUCLEOTIDE SEQUENCE [LARGE SCALE GENOMIC DNA]</scope>
    <source>
        <strain evidence="1 2">F12-50-A1</strain>
    </source>
</reference>
<evidence type="ECO:0000313" key="2">
    <source>
        <dbReference type="Proteomes" id="UP000660708"/>
    </source>
</evidence>
<comment type="caution">
    <text evidence="1">The sequence shown here is derived from an EMBL/GenBank/DDBJ whole genome shotgun (WGS) entry which is preliminary data.</text>
</comment>
<evidence type="ECO:0000313" key="1">
    <source>
        <dbReference type="EMBL" id="MBE0347227.1"/>
    </source>
</evidence>
<proteinExistence type="predicted"/>
<protein>
    <submittedName>
        <fullName evidence="1">Uncharacterized protein</fullName>
    </submittedName>
</protein>